<accession>A0A6C0IIB0</accession>
<name>A0A6C0IIB0_9ZZZZ</name>
<dbReference type="AlphaFoldDB" id="A0A6C0IIB0"/>
<protein>
    <submittedName>
        <fullName evidence="1">Uncharacterized protein</fullName>
    </submittedName>
</protein>
<evidence type="ECO:0000313" key="1">
    <source>
        <dbReference type="EMBL" id="QHT92712.1"/>
    </source>
</evidence>
<sequence>MSQQQEQTVFEETAAVMNPTKKFVVAPMRYDLMIITQDQALMTIASLTRGFHDLPFEFAQWMQYDIRSRPYTTFGYIPAPPNEAIVKKIIGYKGHYLKLTTQRHRVDFIWHNAGTNQFHFWGDRMCCIRAMNEIRYRICKLVEGHLDPEIEQETKEFHEARAATQEARAATQEARATQEAAAETAPVFLNDTQQDPSVCLEAILTLDINDEITAVNSKYYP</sequence>
<organism evidence="1">
    <name type="scientific">viral metagenome</name>
    <dbReference type="NCBI Taxonomy" id="1070528"/>
    <lineage>
        <taxon>unclassified sequences</taxon>
        <taxon>metagenomes</taxon>
        <taxon>organismal metagenomes</taxon>
    </lineage>
</organism>
<dbReference type="EMBL" id="MN740193">
    <property type="protein sequence ID" value="QHT92712.1"/>
    <property type="molecule type" value="Genomic_DNA"/>
</dbReference>
<reference evidence="1" key="1">
    <citation type="journal article" date="2020" name="Nature">
        <title>Giant virus diversity and host interactions through global metagenomics.</title>
        <authorList>
            <person name="Schulz F."/>
            <person name="Roux S."/>
            <person name="Paez-Espino D."/>
            <person name="Jungbluth S."/>
            <person name="Walsh D.A."/>
            <person name="Denef V.J."/>
            <person name="McMahon K.D."/>
            <person name="Konstantinidis K.T."/>
            <person name="Eloe-Fadrosh E.A."/>
            <person name="Kyrpides N.C."/>
            <person name="Woyke T."/>
        </authorList>
    </citation>
    <scope>NUCLEOTIDE SEQUENCE</scope>
    <source>
        <strain evidence="1">GVMAG-M-3300023184-89</strain>
    </source>
</reference>
<proteinExistence type="predicted"/>